<dbReference type="OrthoDB" id="2186770at2759"/>
<sequence length="365" mass="41934">MDVSYRKLLSTTNATPLSDLTLHTTCIVYGIVTAFKPPRKTNGTDYMCHVHIADPTYPEGLSINIFHSLENLPEVQYGNVVECAIKVQMYNSKLQGLSLKGPDFCFQIIENGIAAFLREWGSSSTGTMPLPYTRPVLEVGSLKDVDTFCDLYAQVLHINEPDHPGQPLELVVTDYTTNPNIHFPIEMIPYTRLTPDMLLLVTLWDQEPMDPPLQKDTYIHLRNLRIVSRYNKLQVVAHGDKMRTRTSHITIVNDGDQIDRMRDREKKWKALQGDVLNVVGPSQTYTSMLQKKYRRPLFNSWSRLIHILCVSNSWTTFPCMYVNLQCMKVNGLSFRCLLPMGRGLCMFLFMDRGLICWDRRCGWMD</sequence>
<dbReference type="VEuPathDB" id="FungiDB:SPPG_03890"/>
<dbReference type="PANTHER" id="PTHR14513:SF0">
    <property type="entry name" value="PROTECTION OF TELOMERES PROTEIN 1"/>
    <property type="match status" value="1"/>
</dbReference>
<keyword evidence="2" id="KW-0158">Chromosome</keyword>
<proteinExistence type="predicted"/>
<dbReference type="Gene3D" id="2.40.50.140">
    <property type="entry name" value="Nucleic acid-binding proteins"/>
    <property type="match status" value="2"/>
</dbReference>
<evidence type="ECO:0000256" key="4">
    <source>
        <dbReference type="ARBA" id="ARBA00023125"/>
    </source>
</evidence>
<keyword evidence="7" id="KW-1185">Reference proteome</keyword>
<dbReference type="GO" id="GO:0098505">
    <property type="term" value="F:G-rich strand telomeric DNA binding"/>
    <property type="evidence" value="ECO:0007669"/>
    <property type="project" value="TreeGrafter"/>
</dbReference>
<dbReference type="RefSeq" id="XP_016608816.1">
    <property type="nucleotide sequence ID" value="XM_016752139.1"/>
</dbReference>
<keyword evidence="3" id="KW-0779">Telomere</keyword>
<dbReference type="Proteomes" id="UP000053201">
    <property type="component" value="Unassembled WGS sequence"/>
</dbReference>
<evidence type="ECO:0000313" key="6">
    <source>
        <dbReference type="EMBL" id="KND00777.1"/>
    </source>
</evidence>
<dbReference type="GeneID" id="27687375"/>
<dbReference type="InterPro" id="IPR012340">
    <property type="entry name" value="NA-bd_OB-fold"/>
</dbReference>
<dbReference type="SUPFAM" id="SSF50249">
    <property type="entry name" value="Nucleic acid-binding proteins"/>
    <property type="match status" value="1"/>
</dbReference>
<evidence type="ECO:0000313" key="7">
    <source>
        <dbReference type="Proteomes" id="UP000053201"/>
    </source>
</evidence>
<feature type="domain" description="Telomeric single stranded DNA binding POT1/Cdc13" evidence="5">
    <location>
        <begin position="14"/>
        <end position="138"/>
    </location>
</feature>
<evidence type="ECO:0000256" key="1">
    <source>
        <dbReference type="ARBA" id="ARBA00004574"/>
    </source>
</evidence>
<evidence type="ECO:0000256" key="3">
    <source>
        <dbReference type="ARBA" id="ARBA00022895"/>
    </source>
</evidence>
<dbReference type="Pfam" id="PF02765">
    <property type="entry name" value="POT1"/>
    <property type="match status" value="1"/>
</dbReference>
<dbReference type="InParanoid" id="A0A0L0HI41"/>
<dbReference type="SMART" id="SM00976">
    <property type="entry name" value="Telo_bind"/>
    <property type="match status" value="1"/>
</dbReference>
<dbReference type="PANTHER" id="PTHR14513">
    <property type="entry name" value="PROTECTION OF TELOMERES 1"/>
    <property type="match status" value="1"/>
</dbReference>
<dbReference type="InterPro" id="IPR011564">
    <property type="entry name" value="Telomer_end-bd_POT1/Cdc13"/>
</dbReference>
<name>A0A0L0HI41_SPIPD</name>
<organism evidence="6 7">
    <name type="scientific">Spizellomyces punctatus (strain DAOM BR117)</name>
    <dbReference type="NCBI Taxonomy" id="645134"/>
    <lineage>
        <taxon>Eukaryota</taxon>
        <taxon>Fungi</taxon>
        <taxon>Fungi incertae sedis</taxon>
        <taxon>Chytridiomycota</taxon>
        <taxon>Chytridiomycota incertae sedis</taxon>
        <taxon>Chytridiomycetes</taxon>
        <taxon>Spizellomycetales</taxon>
        <taxon>Spizellomycetaceae</taxon>
        <taxon>Spizellomyces</taxon>
    </lineage>
</organism>
<protein>
    <recommendedName>
        <fullName evidence="5">Telomeric single stranded DNA binding POT1/Cdc13 domain-containing protein</fullName>
    </recommendedName>
</protein>
<dbReference type="AlphaFoldDB" id="A0A0L0HI41"/>
<accession>A0A0L0HI41</accession>
<dbReference type="EMBL" id="KQ257455">
    <property type="protein sequence ID" value="KND00777.1"/>
    <property type="molecule type" value="Genomic_DNA"/>
</dbReference>
<gene>
    <name evidence="6" type="ORF">SPPG_03890</name>
</gene>
<dbReference type="GO" id="GO:0000783">
    <property type="term" value="C:nuclear telomere cap complex"/>
    <property type="evidence" value="ECO:0007669"/>
    <property type="project" value="TreeGrafter"/>
</dbReference>
<evidence type="ECO:0000256" key="2">
    <source>
        <dbReference type="ARBA" id="ARBA00022454"/>
    </source>
</evidence>
<dbReference type="GO" id="GO:0032210">
    <property type="term" value="P:regulation of telomere maintenance via telomerase"/>
    <property type="evidence" value="ECO:0007669"/>
    <property type="project" value="TreeGrafter"/>
</dbReference>
<comment type="subcellular location">
    <subcellularLocation>
        <location evidence="1">Chromosome</location>
        <location evidence="1">Telomere</location>
    </subcellularLocation>
</comment>
<dbReference type="GO" id="GO:0010521">
    <property type="term" value="F:telomerase inhibitor activity"/>
    <property type="evidence" value="ECO:0007669"/>
    <property type="project" value="TreeGrafter"/>
</dbReference>
<evidence type="ECO:0000259" key="5">
    <source>
        <dbReference type="SMART" id="SM00976"/>
    </source>
</evidence>
<dbReference type="GO" id="GO:0016233">
    <property type="term" value="P:telomere capping"/>
    <property type="evidence" value="ECO:0007669"/>
    <property type="project" value="TreeGrafter"/>
</dbReference>
<dbReference type="STRING" id="645134.A0A0L0HI41"/>
<keyword evidence="4" id="KW-0238">DNA-binding</keyword>
<reference evidence="6 7" key="1">
    <citation type="submission" date="2009-08" db="EMBL/GenBank/DDBJ databases">
        <title>The Genome Sequence of Spizellomyces punctatus strain DAOM BR117.</title>
        <authorList>
            <consortium name="The Broad Institute Genome Sequencing Platform"/>
            <person name="Russ C."/>
            <person name="Cuomo C."/>
            <person name="Shea T."/>
            <person name="Young S.K."/>
            <person name="Zeng Q."/>
            <person name="Koehrsen M."/>
            <person name="Haas B."/>
            <person name="Borodovsky M."/>
            <person name="Guigo R."/>
            <person name="Alvarado L."/>
            <person name="Berlin A."/>
            <person name="Bochicchio J."/>
            <person name="Borenstein D."/>
            <person name="Chapman S."/>
            <person name="Chen Z."/>
            <person name="Engels R."/>
            <person name="Freedman E."/>
            <person name="Gellesch M."/>
            <person name="Goldberg J."/>
            <person name="Griggs A."/>
            <person name="Gujja S."/>
            <person name="Heiman D."/>
            <person name="Hepburn T."/>
            <person name="Howarth C."/>
            <person name="Jen D."/>
            <person name="Larson L."/>
            <person name="Lewis B."/>
            <person name="Mehta T."/>
            <person name="Park D."/>
            <person name="Pearson M."/>
            <person name="Roberts A."/>
            <person name="Saif S."/>
            <person name="Shenoy N."/>
            <person name="Sisk P."/>
            <person name="Stolte C."/>
            <person name="Sykes S."/>
            <person name="Thomson T."/>
            <person name="Walk T."/>
            <person name="White J."/>
            <person name="Yandava C."/>
            <person name="Burger G."/>
            <person name="Gray M.W."/>
            <person name="Holland P.W.H."/>
            <person name="King N."/>
            <person name="Lang F.B.F."/>
            <person name="Roger A.J."/>
            <person name="Ruiz-Trillo I."/>
            <person name="Lander E."/>
            <person name="Nusbaum C."/>
        </authorList>
    </citation>
    <scope>NUCLEOTIDE SEQUENCE [LARGE SCALE GENOMIC DNA]</scope>
    <source>
        <strain evidence="6 7">DAOM BR117</strain>
    </source>
</reference>
<dbReference type="InterPro" id="IPR028389">
    <property type="entry name" value="POT1"/>
</dbReference>